<reference evidence="6 7" key="1">
    <citation type="submission" date="2022-06" db="EMBL/GenBank/DDBJ databases">
        <title>Halogeometricum sp. a new haloarchaeum isolate from saline soil.</title>
        <authorList>
            <person name="Strakova D."/>
            <person name="Galisteo C."/>
            <person name="Sanchez-Porro C."/>
            <person name="Ventosa A."/>
        </authorList>
    </citation>
    <scope>NUCLEOTIDE SEQUENCE [LARGE SCALE GENOMIC DNA]</scope>
    <source>
        <strain evidence="7">S3BR25-2</strain>
    </source>
</reference>
<feature type="domain" description="Fe/B12 periplasmic-binding" evidence="5">
    <location>
        <begin position="199"/>
        <end position="351"/>
    </location>
</feature>
<dbReference type="PROSITE" id="PS51257">
    <property type="entry name" value="PROKAR_LIPOPROTEIN"/>
    <property type="match status" value="1"/>
</dbReference>
<protein>
    <submittedName>
        <fullName evidence="6">ABC transporter substrate-binding protein</fullName>
    </submittedName>
</protein>
<keyword evidence="7" id="KW-1185">Reference proteome</keyword>
<evidence type="ECO:0000256" key="2">
    <source>
        <dbReference type="ARBA" id="ARBA00022448"/>
    </source>
</evidence>
<dbReference type="Proteomes" id="UP001254813">
    <property type="component" value="Unassembled WGS sequence"/>
</dbReference>
<dbReference type="InterPro" id="IPR002491">
    <property type="entry name" value="ABC_transptr_periplasmic_BD"/>
</dbReference>
<dbReference type="PANTHER" id="PTHR30532">
    <property type="entry name" value="IRON III DICITRATE-BINDING PERIPLASMIC PROTEIN"/>
    <property type="match status" value="1"/>
</dbReference>
<evidence type="ECO:0000256" key="4">
    <source>
        <dbReference type="SAM" id="MobiDB-lite"/>
    </source>
</evidence>
<dbReference type="PROSITE" id="PS51318">
    <property type="entry name" value="TAT"/>
    <property type="match status" value="1"/>
</dbReference>
<proteinExistence type="predicted"/>
<evidence type="ECO:0000256" key="1">
    <source>
        <dbReference type="ARBA" id="ARBA00004196"/>
    </source>
</evidence>
<evidence type="ECO:0000313" key="6">
    <source>
        <dbReference type="EMBL" id="MDS0293623.1"/>
    </source>
</evidence>
<gene>
    <name evidence="6" type="ORF">NDI79_05465</name>
</gene>
<dbReference type="Gene3D" id="3.40.50.1980">
    <property type="entry name" value="Nitrogenase molybdenum iron protein domain"/>
    <property type="match status" value="2"/>
</dbReference>
<keyword evidence="3" id="KW-0732">Signal</keyword>
<evidence type="ECO:0000313" key="7">
    <source>
        <dbReference type="Proteomes" id="UP001254813"/>
    </source>
</evidence>
<dbReference type="RefSeq" id="WP_310927430.1">
    <property type="nucleotide sequence ID" value="NZ_JAMQOQ010000001.1"/>
</dbReference>
<dbReference type="SUPFAM" id="SSF53807">
    <property type="entry name" value="Helical backbone' metal receptor"/>
    <property type="match status" value="1"/>
</dbReference>
<dbReference type="InterPro" id="IPR006311">
    <property type="entry name" value="TAT_signal"/>
</dbReference>
<comment type="caution">
    <text evidence="6">The sequence shown here is derived from an EMBL/GenBank/DDBJ whole genome shotgun (WGS) entry which is preliminary data.</text>
</comment>
<dbReference type="PANTHER" id="PTHR30532:SF1">
    <property type="entry name" value="IRON(3+)-HYDROXAMATE-BINDING PROTEIN FHUD"/>
    <property type="match status" value="1"/>
</dbReference>
<dbReference type="Pfam" id="PF01497">
    <property type="entry name" value="Peripla_BP_2"/>
    <property type="match status" value="1"/>
</dbReference>
<name>A0ABU2G022_9EURY</name>
<dbReference type="InterPro" id="IPR051313">
    <property type="entry name" value="Bact_iron-sidero_bind"/>
</dbReference>
<feature type="region of interest" description="Disordered" evidence="4">
    <location>
        <begin position="26"/>
        <end position="70"/>
    </location>
</feature>
<feature type="compositionally biased region" description="Low complexity" evidence="4">
    <location>
        <begin position="35"/>
        <end position="68"/>
    </location>
</feature>
<dbReference type="EMBL" id="JAMQOQ010000001">
    <property type="protein sequence ID" value="MDS0293623.1"/>
    <property type="molecule type" value="Genomic_DNA"/>
</dbReference>
<comment type="subcellular location">
    <subcellularLocation>
        <location evidence="1">Cell envelope</location>
    </subcellularLocation>
</comment>
<evidence type="ECO:0000256" key="3">
    <source>
        <dbReference type="ARBA" id="ARBA00022729"/>
    </source>
</evidence>
<evidence type="ECO:0000259" key="5">
    <source>
        <dbReference type="Pfam" id="PF01497"/>
    </source>
</evidence>
<sequence length="414" mass="45600">MADEPTRRTYLKRTGALVAAGLVAGCSGDSGGATGTEPSESTEATTDSATADSATTEAEGTEASAEGSYTAELSPVGEVTLESPPENVFTHFPWFPDMASALGKGGTVNSLWWDGTVAGLRYFTAGFDDFEIEWADAATDYGFAKERLYELDSDLHLVDPAWVTTQDNWTRDDIDEIASNVGPWLGNYYSGYHATPPEGWADQYEYYTLWELFDRVASLYGERERYEALASVHDDLLGTIEDGLPAESERPSVAYLSISEDLSSIYRLRLNAPGYWNSHTRPLGATDAFGGEEFSGPFAEIDMEALVEADPDVILALWTVTETFDFGTLKQNLRDDPVGREIAAVGNGRVYPQGTRWQGPLMNLFQLEMTAKELYPEQFGQWPEYENGDTYPEFGAEEQLFDHGRVEEILAGDV</sequence>
<organism evidence="6 7">
    <name type="scientific">Halogeometricum luteum</name>
    <dbReference type="NCBI Taxonomy" id="2950537"/>
    <lineage>
        <taxon>Archaea</taxon>
        <taxon>Methanobacteriati</taxon>
        <taxon>Methanobacteriota</taxon>
        <taxon>Stenosarchaea group</taxon>
        <taxon>Halobacteria</taxon>
        <taxon>Halobacteriales</taxon>
        <taxon>Haloferacaceae</taxon>
        <taxon>Halogeometricum</taxon>
    </lineage>
</organism>
<keyword evidence="2" id="KW-0813">Transport</keyword>
<accession>A0ABU2G022</accession>